<comment type="caution">
    <text evidence="8">The sequence shown here is derived from an EMBL/GenBank/DDBJ whole genome shotgun (WGS) entry which is preliminary data.</text>
</comment>
<evidence type="ECO:0000256" key="1">
    <source>
        <dbReference type="ARBA" id="ARBA00004141"/>
    </source>
</evidence>
<proteinExistence type="predicted"/>
<keyword evidence="4 7" id="KW-1133">Transmembrane helix</keyword>
<dbReference type="GO" id="GO:0022857">
    <property type="term" value="F:transmembrane transporter activity"/>
    <property type="evidence" value="ECO:0007669"/>
    <property type="project" value="UniProtKB-ARBA"/>
</dbReference>
<evidence type="ECO:0000256" key="3">
    <source>
        <dbReference type="ARBA" id="ARBA00022692"/>
    </source>
</evidence>
<dbReference type="PANTHER" id="PTHR45649">
    <property type="entry name" value="AMINO-ACID PERMEASE BAT1"/>
    <property type="match status" value="1"/>
</dbReference>
<comment type="subcellular location">
    <subcellularLocation>
        <location evidence="1">Membrane</location>
        <topology evidence="1">Multi-pass membrane protein</topology>
    </subcellularLocation>
</comment>
<name>A0A101MJP1_PENFR</name>
<dbReference type="EMBL" id="LLXE01000122">
    <property type="protein sequence ID" value="KUM61774.1"/>
    <property type="molecule type" value="Genomic_DNA"/>
</dbReference>
<sequence>MPIIPTLAMDDMMEKVASKTSKRRQSTATGHDSKPQAGDTELLATLGYKQELRRHYSTIQIFAVAFSIMGLLPSIASTLAFSMPAGPVGMVWGTQLSFQEYRPSNY</sequence>
<dbReference type="AlphaFoldDB" id="A0A101MJP1"/>
<evidence type="ECO:0000256" key="6">
    <source>
        <dbReference type="SAM" id="MobiDB-lite"/>
    </source>
</evidence>
<keyword evidence="5 7" id="KW-0472">Membrane</keyword>
<organism evidence="8 9">
    <name type="scientific">Penicillium freii</name>
    <dbReference type="NCBI Taxonomy" id="48697"/>
    <lineage>
        <taxon>Eukaryota</taxon>
        <taxon>Fungi</taxon>
        <taxon>Dikarya</taxon>
        <taxon>Ascomycota</taxon>
        <taxon>Pezizomycotina</taxon>
        <taxon>Eurotiomycetes</taxon>
        <taxon>Eurotiomycetidae</taxon>
        <taxon>Eurotiales</taxon>
        <taxon>Aspergillaceae</taxon>
        <taxon>Penicillium</taxon>
    </lineage>
</organism>
<feature type="region of interest" description="Disordered" evidence="6">
    <location>
        <begin position="15"/>
        <end position="39"/>
    </location>
</feature>
<gene>
    <name evidence="8" type="ORF">ACN42_g5357</name>
</gene>
<keyword evidence="9" id="KW-1185">Reference proteome</keyword>
<evidence type="ECO:0000256" key="4">
    <source>
        <dbReference type="ARBA" id="ARBA00022989"/>
    </source>
</evidence>
<dbReference type="STRING" id="48697.A0A101MJP1"/>
<evidence type="ECO:0000256" key="7">
    <source>
        <dbReference type="SAM" id="Phobius"/>
    </source>
</evidence>
<keyword evidence="3 7" id="KW-0812">Transmembrane</keyword>
<evidence type="ECO:0000313" key="9">
    <source>
        <dbReference type="Proteomes" id="UP000055045"/>
    </source>
</evidence>
<dbReference type="GO" id="GO:0016020">
    <property type="term" value="C:membrane"/>
    <property type="evidence" value="ECO:0007669"/>
    <property type="project" value="UniProtKB-SubCell"/>
</dbReference>
<accession>A0A101MJP1</accession>
<dbReference type="PANTHER" id="PTHR45649:SF6">
    <property type="entry name" value="GABA-SPECIFIC PERMEASE"/>
    <property type="match status" value="1"/>
</dbReference>
<dbReference type="Proteomes" id="UP000055045">
    <property type="component" value="Unassembled WGS sequence"/>
</dbReference>
<reference evidence="8 9" key="1">
    <citation type="submission" date="2015-10" db="EMBL/GenBank/DDBJ databases">
        <title>Genome sequencing of Penicillium freii.</title>
        <authorList>
            <person name="Nguyen H.D."/>
            <person name="Visagie C.M."/>
            <person name="Seifert K.A."/>
        </authorList>
    </citation>
    <scope>NUCLEOTIDE SEQUENCE [LARGE SCALE GENOMIC DNA]</scope>
    <source>
        <strain evidence="8 9">DAOM 242723</strain>
    </source>
</reference>
<feature type="transmembrane region" description="Helical" evidence="7">
    <location>
        <begin position="59"/>
        <end position="81"/>
    </location>
</feature>
<evidence type="ECO:0000313" key="8">
    <source>
        <dbReference type="EMBL" id="KUM61774.1"/>
    </source>
</evidence>
<protein>
    <submittedName>
        <fullName evidence="8">Uncharacterized protein</fullName>
    </submittedName>
</protein>
<evidence type="ECO:0000256" key="5">
    <source>
        <dbReference type="ARBA" id="ARBA00023136"/>
    </source>
</evidence>
<evidence type="ECO:0000256" key="2">
    <source>
        <dbReference type="ARBA" id="ARBA00022448"/>
    </source>
</evidence>
<keyword evidence="2" id="KW-0813">Transport</keyword>